<name>A0A226DP69_FOLCA</name>
<evidence type="ECO:0000313" key="1">
    <source>
        <dbReference type="EMBL" id="OXA46818.1"/>
    </source>
</evidence>
<sequence length="121" mass="14466">MTEPEQRYLFPYMFEKDAPPTPDPLEDPTLKPELKWFINKMNQMSHLDYELWIREIRDKNAKCKEWLEKGGRGVVADLLATDKDVRLHPEKNLKNKPPPPPAYIRRRFNNWIKHVPIAPLY</sequence>
<gene>
    <name evidence="1" type="ORF">Fcan01_18389</name>
</gene>
<keyword evidence="2" id="KW-1185">Reference proteome</keyword>
<proteinExistence type="predicted"/>
<accession>A0A226DP69</accession>
<protein>
    <submittedName>
        <fullName evidence="1">Uncharacterized protein</fullName>
    </submittedName>
</protein>
<comment type="caution">
    <text evidence="1">The sequence shown here is derived from an EMBL/GenBank/DDBJ whole genome shotgun (WGS) entry which is preliminary data.</text>
</comment>
<evidence type="ECO:0000313" key="2">
    <source>
        <dbReference type="Proteomes" id="UP000198287"/>
    </source>
</evidence>
<dbReference type="Proteomes" id="UP000198287">
    <property type="component" value="Unassembled WGS sequence"/>
</dbReference>
<dbReference type="EMBL" id="LNIX01000014">
    <property type="protein sequence ID" value="OXA46818.1"/>
    <property type="molecule type" value="Genomic_DNA"/>
</dbReference>
<dbReference type="AlphaFoldDB" id="A0A226DP69"/>
<organism evidence="1 2">
    <name type="scientific">Folsomia candida</name>
    <name type="common">Springtail</name>
    <dbReference type="NCBI Taxonomy" id="158441"/>
    <lineage>
        <taxon>Eukaryota</taxon>
        <taxon>Metazoa</taxon>
        <taxon>Ecdysozoa</taxon>
        <taxon>Arthropoda</taxon>
        <taxon>Hexapoda</taxon>
        <taxon>Collembola</taxon>
        <taxon>Entomobryomorpha</taxon>
        <taxon>Isotomoidea</taxon>
        <taxon>Isotomidae</taxon>
        <taxon>Proisotominae</taxon>
        <taxon>Folsomia</taxon>
    </lineage>
</organism>
<reference evidence="1 2" key="1">
    <citation type="submission" date="2015-12" db="EMBL/GenBank/DDBJ databases">
        <title>The genome of Folsomia candida.</title>
        <authorList>
            <person name="Faddeeva A."/>
            <person name="Derks M.F."/>
            <person name="Anvar Y."/>
            <person name="Smit S."/>
            <person name="Van Straalen N."/>
            <person name="Roelofs D."/>
        </authorList>
    </citation>
    <scope>NUCLEOTIDE SEQUENCE [LARGE SCALE GENOMIC DNA]</scope>
    <source>
        <strain evidence="1 2">VU population</strain>
        <tissue evidence="1">Whole body</tissue>
    </source>
</reference>